<dbReference type="PANTHER" id="PTHR33710:SF77">
    <property type="entry name" value="DNASE I-LIKE SUPERFAMILY PROTEIN"/>
    <property type="match status" value="1"/>
</dbReference>
<dbReference type="EnsemblPlants" id="Bo4g156180.1">
    <property type="protein sequence ID" value="Bo4g156180.1"/>
    <property type="gene ID" value="Bo4g156180"/>
</dbReference>
<dbReference type="HOGENOM" id="CLU_383751_0_0_1"/>
<dbReference type="SUPFAM" id="SSF56219">
    <property type="entry name" value="DNase I-like"/>
    <property type="match status" value="1"/>
</dbReference>
<reference evidence="2 3" key="1">
    <citation type="journal article" date="2014" name="Genome Biol.">
        <title>Transcriptome and methylome profiling reveals relics of genome dominance in the mesopolyploid Brassica oleracea.</title>
        <authorList>
            <person name="Parkin I.A."/>
            <person name="Koh C."/>
            <person name="Tang H."/>
            <person name="Robinson S.J."/>
            <person name="Kagale S."/>
            <person name="Clarke W.E."/>
            <person name="Town C.D."/>
            <person name="Nixon J."/>
            <person name="Krishnakumar V."/>
            <person name="Bidwell S.L."/>
            <person name="Denoeud F."/>
            <person name="Belcram H."/>
            <person name="Links M.G."/>
            <person name="Just J."/>
            <person name="Clarke C."/>
            <person name="Bender T."/>
            <person name="Huebert T."/>
            <person name="Mason A.S."/>
            <person name="Pires J.C."/>
            <person name="Barker G."/>
            <person name="Moore J."/>
            <person name="Walley P.G."/>
            <person name="Manoli S."/>
            <person name="Batley J."/>
            <person name="Edwards D."/>
            <person name="Nelson M.N."/>
            <person name="Wang X."/>
            <person name="Paterson A.H."/>
            <person name="King G."/>
            <person name="Bancroft I."/>
            <person name="Chalhoub B."/>
            <person name="Sharpe A.G."/>
        </authorList>
    </citation>
    <scope>NUCLEOTIDE SEQUENCE</scope>
    <source>
        <strain evidence="2 3">cv. TO1000</strain>
    </source>
</reference>
<keyword evidence="3" id="KW-1185">Reference proteome</keyword>
<dbReference type="Gramene" id="Bo4g156180.1">
    <property type="protein sequence ID" value="Bo4g156180.1"/>
    <property type="gene ID" value="Bo4g156180"/>
</dbReference>
<reference evidence="2" key="2">
    <citation type="submission" date="2015-03" db="UniProtKB">
        <authorList>
            <consortium name="EnsemblPlants"/>
        </authorList>
    </citation>
    <scope>IDENTIFICATION</scope>
</reference>
<dbReference type="OMA" id="YRCSSEA"/>
<dbReference type="InterPro" id="IPR036691">
    <property type="entry name" value="Endo/exonu/phosph_ase_sf"/>
</dbReference>
<evidence type="ECO:0000313" key="3">
    <source>
        <dbReference type="Proteomes" id="UP000032141"/>
    </source>
</evidence>
<proteinExistence type="predicted"/>
<organism evidence="2 3">
    <name type="scientific">Brassica oleracea var. oleracea</name>
    <dbReference type="NCBI Taxonomy" id="109376"/>
    <lineage>
        <taxon>Eukaryota</taxon>
        <taxon>Viridiplantae</taxon>
        <taxon>Streptophyta</taxon>
        <taxon>Embryophyta</taxon>
        <taxon>Tracheophyta</taxon>
        <taxon>Spermatophyta</taxon>
        <taxon>Magnoliopsida</taxon>
        <taxon>eudicotyledons</taxon>
        <taxon>Gunneridae</taxon>
        <taxon>Pentapetalae</taxon>
        <taxon>rosids</taxon>
        <taxon>malvids</taxon>
        <taxon>Brassicales</taxon>
        <taxon>Brassicaceae</taxon>
        <taxon>Brassiceae</taxon>
        <taxon>Brassica</taxon>
    </lineage>
</organism>
<evidence type="ECO:0008006" key="4">
    <source>
        <dbReference type="Google" id="ProtNLM"/>
    </source>
</evidence>
<dbReference type="Proteomes" id="UP000032141">
    <property type="component" value="Chromosome C4"/>
</dbReference>
<feature type="compositionally biased region" description="Polar residues" evidence="1">
    <location>
        <begin position="69"/>
        <end position="122"/>
    </location>
</feature>
<evidence type="ECO:0000256" key="1">
    <source>
        <dbReference type="SAM" id="MobiDB-lite"/>
    </source>
</evidence>
<feature type="compositionally biased region" description="Polar residues" evidence="1">
    <location>
        <begin position="130"/>
        <end position="139"/>
    </location>
</feature>
<dbReference type="Gene3D" id="3.60.10.10">
    <property type="entry name" value="Endonuclease/exonuclease/phosphatase"/>
    <property type="match status" value="1"/>
</dbReference>
<accession>A0A0D3C1Y1</accession>
<sequence>MSSPENPWLSPGRLASVLNPSSSTSGGLLPKPPDPPDPSLPPSVTDFPPLLPPPSSSTSPKSTTVTATGNPNTALQFSSEILQEPSTTSSTDPHLVSNVTMSDSVEVSSSPAEDVTTNSNTEPILITIPPKNSSPILTNKASAPSPSSTKPLASKPDPNLLSSNSLPVTDGFSASSPSSSADPVHLNGYSPHVSMDVAVVEKSPVPSDTAPDVVNLAPSVDVADELPPPTEPLKDDEPNPLPVVTAESQEIAECTIDAFEFPLATSPPSSAIRSSVFPLTPDPLSPQSPQLPWTVGGDFNQILHPSEHSSPHINSLTTPMIDFVDCLLQAGLFDLIFHGQLNTWTNKTPSDPIAKKLDRLLVNQCWVSLLPQSTTTFLSPNFSDHSPCVLDPALPLPISGTRPFKFLNYLTKHPKFLPIVADFWIQTGGTATNLGELCWKLKQTKRVLRKINREKFSKIQERVAIANCLLKIVQGQALQDPSPALFQKERELTEKWEFLRTIEEAYFRQKSRINWLKEGDLNTSYFQRIWKVRTAVNSIRSFMLQNGDLIFDPVEMGIIAINHFKSILAPDVVPEEILKGHIANFWTTSSKQRYSWFTNKLLKLKNITYDWIKIEVGTGSSVRFWTDNWSPFGRFTDFLAPQRQNSMGVALNSTQIREAGSVKSPNRGKVQSDQYGGGYGYAGEGYGYAGGHSGRRHSGASGCSHGCCTAAPGYGGCSKCC</sequence>
<dbReference type="eggNOG" id="KOG1075">
    <property type="taxonomic scope" value="Eukaryota"/>
</dbReference>
<dbReference type="PANTHER" id="PTHR33710">
    <property type="entry name" value="BNAC02G09200D PROTEIN"/>
    <property type="match status" value="1"/>
</dbReference>
<feature type="compositionally biased region" description="Pro residues" evidence="1">
    <location>
        <begin position="30"/>
        <end position="41"/>
    </location>
</feature>
<feature type="compositionally biased region" description="Low complexity" evidence="1">
    <location>
        <begin position="56"/>
        <end position="68"/>
    </location>
</feature>
<protein>
    <recommendedName>
        <fullName evidence="4">Reverse transcriptase zinc-binding domain-containing protein</fullName>
    </recommendedName>
</protein>
<feature type="region of interest" description="Disordered" evidence="1">
    <location>
        <begin position="1"/>
        <end position="189"/>
    </location>
</feature>
<name>A0A0D3C1Y1_BRAOL</name>
<evidence type="ECO:0000313" key="2">
    <source>
        <dbReference type="EnsemblPlants" id="Bo4g156180.1"/>
    </source>
</evidence>
<feature type="compositionally biased region" description="Low complexity" evidence="1">
    <location>
        <begin position="140"/>
        <end position="156"/>
    </location>
</feature>
<dbReference type="AlphaFoldDB" id="A0A0D3C1Y1"/>